<dbReference type="EMBL" id="CAFBRY010000002">
    <property type="protein sequence ID" value="CAB5135094.1"/>
    <property type="molecule type" value="Genomic_DNA"/>
</dbReference>
<dbReference type="AlphaFoldDB" id="A0A6J6S369"/>
<accession>A0A6J6S369</accession>
<dbReference type="InterPro" id="IPR029063">
    <property type="entry name" value="SAM-dependent_MTases_sf"/>
</dbReference>
<dbReference type="EMBL" id="CAFABC010000003">
    <property type="protein sequence ID" value="CAB4816623.1"/>
    <property type="molecule type" value="Genomic_DNA"/>
</dbReference>
<protein>
    <submittedName>
        <fullName evidence="2">Unannotated protein</fullName>
    </submittedName>
</protein>
<sequence>MKDAIFTSLPTSDPIYSSYANASKELLKLVAASRAVGRSQYWTREIESLEYLFDASPSILKRLREHCHWVTGISSYQYANHHFDTPPHLALIERIGELSNRKPNLEIYPERETYGGFGFPFQGNIYNADTLKYHEVIIGLTESLFFLLKKNSYTIVEIGSGYGGLADTLLRHSPNTKLILVDFPEVLLLAWTFIGAWHPEKRIVLFDEKSLVPNSDFDILLVPNNLLGAFQSSGTEIDLMLNTVSFQEMTTSQVQGYIDFANDLGIQFIYSLNRDKSKYNKELTSVSEIIRERYSTEELCILGTEYTAALKKVKNKPVNKIKQSIIETVNQTSPYKHIFGKLRTP</sequence>
<dbReference type="EMBL" id="CAESAH010000009">
    <property type="protein sequence ID" value="CAB4334965.1"/>
    <property type="molecule type" value="Genomic_DNA"/>
</dbReference>
<dbReference type="NCBIfam" id="TIGR04371">
    <property type="entry name" value="methyltran_NanM"/>
    <property type="match status" value="1"/>
</dbReference>
<reference evidence="2" key="1">
    <citation type="submission" date="2020-05" db="EMBL/GenBank/DDBJ databases">
        <authorList>
            <person name="Chiriac C."/>
            <person name="Salcher M."/>
            <person name="Ghai R."/>
            <person name="Kavagutti S V."/>
        </authorList>
    </citation>
    <scope>NUCLEOTIDE SEQUENCE</scope>
</reference>
<dbReference type="EMBL" id="CAEZYO010000016">
    <property type="protein sequence ID" value="CAB4729173.1"/>
    <property type="molecule type" value="Genomic_DNA"/>
</dbReference>
<name>A0A6J6S369_9ZZZZ</name>
<evidence type="ECO:0000313" key="4">
    <source>
        <dbReference type="EMBL" id="CAB5135094.1"/>
    </source>
</evidence>
<evidence type="ECO:0000313" key="1">
    <source>
        <dbReference type="EMBL" id="CAB4334965.1"/>
    </source>
</evidence>
<proteinExistence type="predicted"/>
<dbReference type="SUPFAM" id="SSF53335">
    <property type="entry name" value="S-adenosyl-L-methionine-dependent methyltransferases"/>
    <property type="match status" value="1"/>
</dbReference>
<evidence type="ECO:0000313" key="2">
    <source>
        <dbReference type="EMBL" id="CAB4729173.1"/>
    </source>
</evidence>
<dbReference type="InterPro" id="IPR030807">
    <property type="entry name" value="Methyltran_NanM"/>
</dbReference>
<organism evidence="2">
    <name type="scientific">freshwater metagenome</name>
    <dbReference type="NCBI Taxonomy" id="449393"/>
    <lineage>
        <taxon>unclassified sequences</taxon>
        <taxon>metagenomes</taxon>
        <taxon>ecological metagenomes</taxon>
    </lineage>
</organism>
<dbReference type="Gene3D" id="3.40.50.150">
    <property type="entry name" value="Vaccinia Virus protein VP39"/>
    <property type="match status" value="1"/>
</dbReference>
<evidence type="ECO:0000313" key="3">
    <source>
        <dbReference type="EMBL" id="CAB4816623.1"/>
    </source>
</evidence>
<gene>
    <name evidence="2" type="ORF">UFOPK2731_00706</name>
    <name evidence="3" type="ORF">UFOPK3161_00256</name>
    <name evidence="1" type="ORF">UFOPK3962_00511</name>
    <name evidence="4" type="ORF">UFOPK4427_00120</name>
</gene>